<dbReference type="AlphaFoldDB" id="A0A935TE35"/>
<dbReference type="Pfam" id="PF13489">
    <property type="entry name" value="Methyltransf_23"/>
    <property type="match status" value="1"/>
</dbReference>
<sequence length="240" mass="27563">MAHRQQLDFVATLAKSMPDFFSGKRVLEIGSMDINGSVRRFFKDCDYLGIDVGPGPGVDMVCQGQDFRGGSESFDVVISCEVMEHNPYWVETTENMIRMLRPGGLFVLTCATTGRAEHGTARTDPKWSPNTVSEGWEYYKNLTSKHFSESISLPSWFEKFQFFENWESFDLYLVGIKNPAVGQIGSLGKWKELQEGVEKLLERDNMSRRSRYRKIAARLFGDNWFKFQRSSVKAINYWGE</sequence>
<dbReference type="Proteomes" id="UP000706151">
    <property type="component" value="Unassembled WGS sequence"/>
</dbReference>
<gene>
    <name evidence="1" type="ORF">IPK02_22025</name>
</gene>
<name>A0A935TE35_9PROT</name>
<keyword evidence="1" id="KW-0489">Methyltransferase</keyword>
<reference evidence="1 2" key="1">
    <citation type="submission" date="2020-10" db="EMBL/GenBank/DDBJ databases">
        <title>Connecting structure to function with the recovery of over 1000 high-quality activated sludge metagenome-assembled genomes encoding full-length rRNA genes using long-read sequencing.</title>
        <authorList>
            <person name="Singleton C.M."/>
            <person name="Petriglieri F."/>
            <person name="Kristensen J.M."/>
            <person name="Kirkegaard R.H."/>
            <person name="Michaelsen T.Y."/>
            <person name="Andersen M.H."/>
            <person name="Karst S.M."/>
            <person name="Dueholm M.S."/>
            <person name="Nielsen P.H."/>
            <person name="Albertsen M."/>
        </authorList>
    </citation>
    <scope>NUCLEOTIDE SEQUENCE [LARGE SCALE GENOMIC DNA]</scope>
    <source>
        <strain evidence="1">Fred_18-Q3-R57-64_BAT3C.720</strain>
    </source>
</reference>
<dbReference type="CDD" id="cd02440">
    <property type="entry name" value="AdoMet_MTases"/>
    <property type="match status" value="1"/>
</dbReference>
<organism evidence="1 2">
    <name type="scientific">Candidatus Accumulibacter affinis</name>
    <dbReference type="NCBI Taxonomy" id="2954384"/>
    <lineage>
        <taxon>Bacteria</taxon>
        <taxon>Pseudomonadati</taxon>
        <taxon>Pseudomonadota</taxon>
        <taxon>Betaproteobacteria</taxon>
        <taxon>Candidatus Accumulibacter</taxon>
    </lineage>
</organism>
<dbReference type="GO" id="GO:0032259">
    <property type="term" value="P:methylation"/>
    <property type="evidence" value="ECO:0007669"/>
    <property type="project" value="UniProtKB-KW"/>
</dbReference>
<comment type="caution">
    <text evidence="1">The sequence shown here is derived from an EMBL/GenBank/DDBJ whole genome shotgun (WGS) entry which is preliminary data.</text>
</comment>
<protein>
    <submittedName>
        <fullName evidence="1">Methyltransferase domain-containing protein</fullName>
    </submittedName>
</protein>
<keyword evidence="1" id="KW-0808">Transferase</keyword>
<evidence type="ECO:0000313" key="1">
    <source>
        <dbReference type="EMBL" id="MBK7956404.1"/>
    </source>
</evidence>
<proteinExistence type="predicted"/>
<accession>A0A935TE35</accession>
<dbReference type="SUPFAM" id="SSF53335">
    <property type="entry name" value="S-adenosyl-L-methionine-dependent methyltransferases"/>
    <property type="match status" value="1"/>
</dbReference>
<evidence type="ECO:0000313" key="2">
    <source>
        <dbReference type="Proteomes" id="UP000706151"/>
    </source>
</evidence>
<dbReference type="EMBL" id="JADJOT010000012">
    <property type="protein sequence ID" value="MBK7956404.1"/>
    <property type="molecule type" value="Genomic_DNA"/>
</dbReference>
<dbReference type="InterPro" id="IPR029063">
    <property type="entry name" value="SAM-dependent_MTases_sf"/>
</dbReference>
<dbReference type="GO" id="GO:0008168">
    <property type="term" value="F:methyltransferase activity"/>
    <property type="evidence" value="ECO:0007669"/>
    <property type="project" value="UniProtKB-KW"/>
</dbReference>
<dbReference type="Gene3D" id="3.40.50.150">
    <property type="entry name" value="Vaccinia Virus protein VP39"/>
    <property type="match status" value="1"/>
</dbReference>